<sequence length="66" mass="7560">MQRLLFVRNRAAHHEPLHQRNMDEVVADAVDLAGWISPDAAAWIHARERLSQVYRGKPVVPRPPVN</sequence>
<name>A0A317NNN2_9NOCA</name>
<evidence type="ECO:0000313" key="2">
    <source>
        <dbReference type="Proteomes" id="UP000246410"/>
    </source>
</evidence>
<dbReference type="AlphaFoldDB" id="A0A317NNN2"/>
<evidence type="ECO:0000313" key="1">
    <source>
        <dbReference type="EMBL" id="PWV76114.1"/>
    </source>
</evidence>
<proteinExistence type="predicted"/>
<accession>A0A317NNN2</accession>
<gene>
    <name evidence="1" type="ORF">DFR69_104216</name>
</gene>
<keyword evidence="2" id="KW-1185">Reference proteome</keyword>
<comment type="caution">
    <text evidence="1">The sequence shown here is derived from an EMBL/GenBank/DDBJ whole genome shotgun (WGS) entry which is preliminary data.</text>
</comment>
<protein>
    <recommendedName>
        <fullName evidence="3">Abi-like protein</fullName>
    </recommendedName>
</protein>
<organism evidence="1 2">
    <name type="scientific">Nocardia neocaledoniensis</name>
    <dbReference type="NCBI Taxonomy" id="236511"/>
    <lineage>
        <taxon>Bacteria</taxon>
        <taxon>Bacillati</taxon>
        <taxon>Actinomycetota</taxon>
        <taxon>Actinomycetes</taxon>
        <taxon>Mycobacteriales</taxon>
        <taxon>Nocardiaceae</taxon>
        <taxon>Nocardia</taxon>
    </lineage>
</organism>
<evidence type="ECO:0008006" key="3">
    <source>
        <dbReference type="Google" id="ProtNLM"/>
    </source>
</evidence>
<dbReference type="EMBL" id="QGTL01000004">
    <property type="protein sequence ID" value="PWV76114.1"/>
    <property type="molecule type" value="Genomic_DNA"/>
</dbReference>
<reference evidence="1 2" key="1">
    <citation type="submission" date="2018-05" db="EMBL/GenBank/DDBJ databases">
        <title>Genomic Encyclopedia of Type Strains, Phase IV (KMG-IV): sequencing the most valuable type-strain genomes for metagenomic binning, comparative biology and taxonomic classification.</title>
        <authorList>
            <person name="Goeker M."/>
        </authorList>
    </citation>
    <scope>NUCLEOTIDE SEQUENCE [LARGE SCALE GENOMIC DNA]</scope>
    <source>
        <strain evidence="1 2">DSM 44717</strain>
    </source>
</reference>
<dbReference type="Proteomes" id="UP000246410">
    <property type="component" value="Unassembled WGS sequence"/>
</dbReference>